<dbReference type="InterPro" id="IPR028098">
    <property type="entry name" value="Glyco_trans_4-like_N"/>
</dbReference>
<sequence length="396" mass="43680">MHVLYIVGQSTGGLPHYAAELANSVANSAEVTVFKPTETSADDLFCDDIELVNAFDPIGISMPGLYKLDINPLNIFRGLYSYSAVKEIEQYDPDVIHDSTGIFPQVKFFAKLHDVDDYPFVTTRHEVPVSRFSLARPPVLIEEILNLTIPALDEDRTVVHTKRQKEVLVSRGFDADGVVVIPHGAYSVFGGVEDIDREPEENTLLFFGNIVPPKGLDILVDAVEILRETIPDVNLIIAGDGQLPSGVRKTIERYPDNFEVHRRFIPNDEVKEFFARTTVVVMPYRDQSGTKGHSGVLSTAFSFGKPVVASTASEFPEQVEDEGCGLVVPPENPTRLASALETVLRDESARSEMSQNCVRMSEQLSWDSVAQQYLDVYSALVGAHESGGKQAVLRTP</sequence>
<dbReference type="Gene3D" id="3.40.50.2000">
    <property type="entry name" value="Glycogen Phosphorylase B"/>
    <property type="match status" value="2"/>
</dbReference>
<keyword evidence="3" id="KW-1185">Reference proteome</keyword>
<protein>
    <submittedName>
        <fullName evidence="2">D-inositol 3-phosphate glycosyltransferase</fullName>
    </submittedName>
</protein>
<dbReference type="GO" id="GO:0016740">
    <property type="term" value="F:transferase activity"/>
    <property type="evidence" value="ECO:0007669"/>
    <property type="project" value="UniProtKB-KW"/>
</dbReference>
<dbReference type="EMBL" id="CSTE01000004">
    <property type="protein sequence ID" value="CQR52692.1"/>
    <property type="molecule type" value="Genomic_DNA"/>
</dbReference>
<accession>A0A0D6JV64</accession>
<proteinExistence type="predicted"/>
<dbReference type="PANTHER" id="PTHR12526:SF637">
    <property type="entry name" value="GLYCOSYLTRANSFERASE EPSF-RELATED"/>
    <property type="match status" value="1"/>
</dbReference>
<name>A0A0D6JV64_9EURY</name>
<dbReference type="Pfam" id="PF13692">
    <property type="entry name" value="Glyco_trans_1_4"/>
    <property type="match status" value="1"/>
</dbReference>
<evidence type="ECO:0000313" key="2">
    <source>
        <dbReference type="EMBL" id="CQR52692.1"/>
    </source>
</evidence>
<gene>
    <name evidence="2" type="primary">mshA_1</name>
    <name evidence="2" type="ORF">BN996_03263</name>
</gene>
<dbReference type="Proteomes" id="UP000198902">
    <property type="component" value="Unassembled WGS sequence"/>
</dbReference>
<reference evidence="3" key="1">
    <citation type="submission" date="2015-03" db="EMBL/GenBank/DDBJ databases">
        <authorList>
            <person name="Urmite Genomes"/>
        </authorList>
    </citation>
    <scope>NUCLEOTIDE SEQUENCE [LARGE SCALE GENOMIC DNA]</scope>
    <source>
        <strain evidence="3">Arc-Hr</strain>
    </source>
</reference>
<feature type="domain" description="Glycosyltransferase subfamily 4-like N-terminal" evidence="1">
    <location>
        <begin position="12"/>
        <end position="184"/>
    </location>
</feature>
<dbReference type="CDD" id="cd03801">
    <property type="entry name" value="GT4_PimA-like"/>
    <property type="match status" value="1"/>
</dbReference>
<dbReference type="RefSeq" id="WP_089780746.1">
    <property type="nucleotide sequence ID" value="NZ_CABLRR010000004.1"/>
</dbReference>
<dbReference type="AlphaFoldDB" id="A0A0D6JV64"/>
<evidence type="ECO:0000259" key="1">
    <source>
        <dbReference type="Pfam" id="PF13439"/>
    </source>
</evidence>
<dbReference type="PANTHER" id="PTHR12526">
    <property type="entry name" value="GLYCOSYLTRANSFERASE"/>
    <property type="match status" value="1"/>
</dbReference>
<dbReference type="SUPFAM" id="SSF53756">
    <property type="entry name" value="UDP-Glycosyltransferase/glycogen phosphorylase"/>
    <property type="match status" value="1"/>
</dbReference>
<evidence type="ECO:0000313" key="3">
    <source>
        <dbReference type="Proteomes" id="UP000198902"/>
    </source>
</evidence>
<dbReference type="Pfam" id="PF13439">
    <property type="entry name" value="Glyco_transf_4"/>
    <property type="match status" value="1"/>
</dbReference>
<keyword evidence="2" id="KW-0808">Transferase</keyword>
<dbReference type="OrthoDB" id="132546at2157"/>
<organism evidence="2 3">
    <name type="scientific">Haloferax massiliensis</name>
    <dbReference type="NCBI Taxonomy" id="1476858"/>
    <lineage>
        <taxon>Archaea</taxon>
        <taxon>Methanobacteriati</taxon>
        <taxon>Methanobacteriota</taxon>
        <taxon>Stenosarchaea group</taxon>
        <taxon>Halobacteria</taxon>
        <taxon>Halobacteriales</taxon>
        <taxon>Haloferacaceae</taxon>
        <taxon>Haloferax</taxon>
    </lineage>
</organism>